<name>A0ABP9R809_9RHOO</name>
<dbReference type="InterPro" id="IPR016155">
    <property type="entry name" value="Mopterin_synth/thiamin_S_b"/>
</dbReference>
<protein>
    <recommendedName>
        <fullName evidence="3">MoaD/ThiS family protein</fullName>
    </recommendedName>
</protein>
<proteinExistence type="predicted"/>
<comment type="caution">
    <text evidence="1">The sequence shown here is derived from an EMBL/GenBank/DDBJ whole genome shotgun (WGS) entry which is preliminary data.</text>
</comment>
<dbReference type="Gene3D" id="3.10.20.30">
    <property type="match status" value="1"/>
</dbReference>
<dbReference type="Proteomes" id="UP001500547">
    <property type="component" value="Unassembled WGS sequence"/>
</dbReference>
<dbReference type="Pfam" id="PF02597">
    <property type="entry name" value="ThiS"/>
    <property type="match status" value="1"/>
</dbReference>
<keyword evidence="2" id="KW-1185">Reference proteome</keyword>
<evidence type="ECO:0000313" key="1">
    <source>
        <dbReference type="EMBL" id="GAA5172679.1"/>
    </source>
</evidence>
<gene>
    <name evidence="1" type="ORF">GCM10025770_39230</name>
</gene>
<evidence type="ECO:0008006" key="3">
    <source>
        <dbReference type="Google" id="ProtNLM"/>
    </source>
</evidence>
<evidence type="ECO:0000313" key="2">
    <source>
        <dbReference type="Proteomes" id="UP001500547"/>
    </source>
</evidence>
<organism evidence="1 2">
    <name type="scientific">Viridibacterium curvum</name>
    <dbReference type="NCBI Taxonomy" id="1101404"/>
    <lineage>
        <taxon>Bacteria</taxon>
        <taxon>Pseudomonadati</taxon>
        <taxon>Pseudomonadota</taxon>
        <taxon>Betaproteobacteria</taxon>
        <taxon>Rhodocyclales</taxon>
        <taxon>Rhodocyclaceae</taxon>
        <taxon>Viridibacterium</taxon>
    </lineage>
</organism>
<dbReference type="InterPro" id="IPR052045">
    <property type="entry name" value="Sulfur_Carrier/Prot_Modifier"/>
</dbReference>
<dbReference type="InterPro" id="IPR012675">
    <property type="entry name" value="Beta-grasp_dom_sf"/>
</dbReference>
<dbReference type="SUPFAM" id="SSF54285">
    <property type="entry name" value="MoaD/ThiS"/>
    <property type="match status" value="1"/>
</dbReference>
<dbReference type="PANTHER" id="PTHR38031">
    <property type="entry name" value="SULFUR CARRIER PROTEIN SLR0821-RELATED"/>
    <property type="match status" value="1"/>
</dbReference>
<dbReference type="CDD" id="cd17040">
    <property type="entry name" value="Ubl_MoaD_like"/>
    <property type="match status" value="1"/>
</dbReference>
<sequence>MTHVLLPTHLHDYTGGLRAADFDLPAGSTLADLLAAIDQRWPGLRFRIIDEQDGVRRHIKIFVAGESVRDIGITLQSDAEVMIVAALSGG</sequence>
<reference evidence="2" key="1">
    <citation type="journal article" date="2019" name="Int. J. Syst. Evol. Microbiol.">
        <title>The Global Catalogue of Microorganisms (GCM) 10K type strain sequencing project: providing services to taxonomists for standard genome sequencing and annotation.</title>
        <authorList>
            <consortium name="The Broad Institute Genomics Platform"/>
            <consortium name="The Broad Institute Genome Sequencing Center for Infectious Disease"/>
            <person name="Wu L."/>
            <person name="Ma J."/>
        </authorList>
    </citation>
    <scope>NUCLEOTIDE SEQUENCE [LARGE SCALE GENOMIC DNA]</scope>
    <source>
        <strain evidence="2">JCM 18715</strain>
    </source>
</reference>
<dbReference type="EMBL" id="BAABLD010000017">
    <property type="protein sequence ID" value="GAA5172679.1"/>
    <property type="molecule type" value="Genomic_DNA"/>
</dbReference>
<dbReference type="PANTHER" id="PTHR38031:SF1">
    <property type="entry name" value="SULFUR CARRIER PROTEIN CYSO"/>
    <property type="match status" value="1"/>
</dbReference>
<dbReference type="InterPro" id="IPR003749">
    <property type="entry name" value="ThiS/MoaD-like"/>
</dbReference>
<dbReference type="RefSeq" id="WP_345534822.1">
    <property type="nucleotide sequence ID" value="NZ_BAABLD010000017.1"/>
</dbReference>
<accession>A0ABP9R809</accession>